<dbReference type="Gene3D" id="3.20.20.480">
    <property type="entry name" value="Trimethylamine methyltransferase-like"/>
    <property type="match status" value="1"/>
</dbReference>
<dbReference type="EMBL" id="NIPV01000035">
    <property type="protein sequence ID" value="OWJ75665.1"/>
    <property type="molecule type" value="Genomic_DNA"/>
</dbReference>
<feature type="region of interest" description="Disordered" evidence="8">
    <location>
        <begin position="282"/>
        <end position="307"/>
    </location>
</feature>
<dbReference type="PANTHER" id="PTHR43434:SF1">
    <property type="entry name" value="PHOSPHOGLYCOLATE PHOSPHATASE"/>
    <property type="match status" value="1"/>
</dbReference>
<evidence type="ECO:0000313" key="9">
    <source>
        <dbReference type="EMBL" id="OWJ75665.1"/>
    </source>
</evidence>
<dbReference type="InterPro" id="IPR006439">
    <property type="entry name" value="HAD-SF_hydro_IA"/>
</dbReference>
<dbReference type="NCBIfam" id="TIGR01549">
    <property type="entry name" value="HAD-SF-IA-v1"/>
    <property type="match status" value="1"/>
</dbReference>
<protein>
    <recommendedName>
        <fullName evidence="5">phosphoglycolate phosphatase</fullName>
        <ecNumber evidence="5">3.1.3.18</ecNumber>
    </recommendedName>
</protein>
<dbReference type="NCBIfam" id="TIGR01509">
    <property type="entry name" value="HAD-SF-IA-v3"/>
    <property type="match status" value="1"/>
</dbReference>
<comment type="similarity">
    <text evidence="3">Belongs to the HAD-like hydrolase superfamily. CbbY/CbbZ/Gph/YieH family.</text>
</comment>
<comment type="catalytic activity">
    <reaction evidence="1">
        <text>2-phosphoglycolate + H2O = glycolate + phosphate</text>
        <dbReference type="Rhea" id="RHEA:14369"/>
        <dbReference type="ChEBI" id="CHEBI:15377"/>
        <dbReference type="ChEBI" id="CHEBI:29805"/>
        <dbReference type="ChEBI" id="CHEBI:43474"/>
        <dbReference type="ChEBI" id="CHEBI:58033"/>
        <dbReference type="EC" id="3.1.3.18"/>
    </reaction>
</comment>
<evidence type="ECO:0000256" key="3">
    <source>
        <dbReference type="ARBA" id="ARBA00006171"/>
    </source>
</evidence>
<dbReference type="SFLD" id="SFLDG01129">
    <property type="entry name" value="C1.5:_HAD__Beta-PGM__Phosphata"/>
    <property type="match status" value="1"/>
</dbReference>
<accession>A0ABX3ZTA7</accession>
<dbReference type="InterPro" id="IPR050155">
    <property type="entry name" value="HAD-like_hydrolase_sf"/>
</dbReference>
<evidence type="ECO:0000256" key="6">
    <source>
        <dbReference type="ARBA" id="ARBA00022603"/>
    </source>
</evidence>
<evidence type="ECO:0000256" key="8">
    <source>
        <dbReference type="SAM" id="MobiDB-lite"/>
    </source>
</evidence>
<gene>
    <name evidence="9" type="ORF">CDV53_10290</name>
</gene>
<proteinExistence type="inferred from homology"/>
<comment type="similarity">
    <text evidence="4">Belongs to the trimethylamine methyltransferase family.</text>
</comment>
<comment type="caution">
    <text evidence="9">The sequence shown here is derived from an EMBL/GenBank/DDBJ whole genome shotgun (WGS) entry which is preliminary data.</text>
</comment>
<dbReference type="CDD" id="cd01427">
    <property type="entry name" value="HAD_like"/>
    <property type="match status" value="1"/>
</dbReference>
<evidence type="ECO:0000256" key="4">
    <source>
        <dbReference type="ARBA" id="ARBA00007137"/>
    </source>
</evidence>
<organism evidence="9 10">
    <name type="scientific">Haematobacter missouriensis</name>
    <dbReference type="NCBI Taxonomy" id="366616"/>
    <lineage>
        <taxon>Bacteria</taxon>
        <taxon>Pseudomonadati</taxon>
        <taxon>Pseudomonadota</taxon>
        <taxon>Alphaproteobacteria</taxon>
        <taxon>Rhodobacterales</taxon>
        <taxon>Paracoccaceae</taxon>
        <taxon>Haematobacter</taxon>
    </lineage>
</organism>
<keyword evidence="7" id="KW-0808">Transferase</keyword>
<dbReference type="Gene3D" id="1.10.150.240">
    <property type="entry name" value="Putative phosphatase, domain 2"/>
    <property type="match status" value="1"/>
</dbReference>
<dbReference type="Pfam" id="PF00702">
    <property type="entry name" value="Hydrolase"/>
    <property type="match status" value="1"/>
</dbReference>
<evidence type="ECO:0000256" key="5">
    <source>
        <dbReference type="ARBA" id="ARBA00013078"/>
    </source>
</evidence>
<dbReference type="SFLD" id="SFLDS00003">
    <property type="entry name" value="Haloacid_Dehalogenase"/>
    <property type="match status" value="1"/>
</dbReference>
<dbReference type="InterPro" id="IPR023214">
    <property type="entry name" value="HAD_sf"/>
</dbReference>
<dbReference type="InterPro" id="IPR038601">
    <property type="entry name" value="MttB-like_sf"/>
</dbReference>
<name>A0ABX3ZTA7_9RHOB</name>
<dbReference type="PRINTS" id="PR00413">
    <property type="entry name" value="HADHALOGNASE"/>
</dbReference>
<evidence type="ECO:0000313" key="10">
    <source>
        <dbReference type="Proteomes" id="UP000214673"/>
    </source>
</evidence>
<evidence type="ECO:0000256" key="1">
    <source>
        <dbReference type="ARBA" id="ARBA00000830"/>
    </source>
</evidence>
<dbReference type="InterPro" id="IPR010426">
    <property type="entry name" value="MTTB_MeTrfase"/>
</dbReference>
<evidence type="ECO:0000256" key="2">
    <source>
        <dbReference type="ARBA" id="ARBA00004818"/>
    </source>
</evidence>
<keyword evidence="6" id="KW-0489">Methyltransferase</keyword>
<comment type="pathway">
    <text evidence="2">Organic acid metabolism; glycolate biosynthesis; glycolate from 2-phosphoglycolate: step 1/1.</text>
</comment>
<dbReference type="InterPro" id="IPR036412">
    <property type="entry name" value="HAD-like_sf"/>
</dbReference>
<dbReference type="Gene3D" id="3.40.50.1000">
    <property type="entry name" value="HAD superfamily/HAD-like"/>
    <property type="match status" value="1"/>
</dbReference>
<dbReference type="SUPFAM" id="SSF56784">
    <property type="entry name" value="HAD-like"/>
    <property type="match status" value="1"/>
</dbReference>
<dbReference type="Proteomes" id="UP000214673">
    <property type="component" value="Unassembled WGS sequence"/>
</dbReference>
<sequence length="817" mass="86589">MAKADGACDLLHPTIQLPARKCHAILATPCRSGQGFHLARGETGMPLTTPDIAAIVFDKDGTLFDFNESWSAWSSRLLEDLAGGERALASSLGAAIGYDLEERRFAPDSIVIAGTPKEIAEKLLPLLPGTNMAGLVTRMNLLAAQAPLRAAVPLGPLLRQLKLRGLILGLATNDAEAPARAHLAEAEVLDLFDFVAGSDSGHGGKPEPGMLLAFARAFDLDPRRVAMVGDSLHDLSAGRAAGMRTVGVLTGPARRADLAPLADVVLENIGDLPPGWKAERARLARKPAGNRSPEPRLPPNRHGHVANRPSFPLGGEHVSGEKLQMGNAPMASDVVPGQMPWSIPENPDPPLGFLLPEDVIRIRRAALRLLAERGVELPGLEGEAGLRQALATARVRTDGNIARFDPDFVVHMAGLAPAIFRLEPRNPARSVTVGGQHMLFGAVASATEVWDLQRGRRSGDLAACEDLLRLAQSFNCIHFLGGYPVEPQDIPPPMRHLVCAEAALRLTDKVIHAYPLGPDAVRDVMTLARFASGLEEAEFTAKPRLYVNINSAGPLVFDASVLAATLCAARAGQAVMVTPLVMAEAGSGVTVAGMVTLALAEALAVVALVQQVRPGTPVILGALSACLGPTFGAPVFGTAESLRMTEALGQMARSLQLPFRATAASTANIADAQAMAETANSLWSGVRSGANLLQHAAGWLSRGTAASMEKFVLDCEQIQLVQRYWQTSPGRTEDEGLLAGLPGAGGTGTAFPEPVSADWRPYPVWEEDGALWASERAAKCARRILDAYQPPALDPARAEAMTDFVAKRRRELEASLD</sequence>
<keyword evidence="10" id="KW-1185">Reference proteome</keyword>
<reference evidence="9 10" key="1">
    <citation type="submission" date="2016-11" db="EMBL/GenBank/DDBJ databases">
        <title>Comparison of Traditional DNA-DNA Hybridization with In Silico Genomic Analysis.</title>
        <authorList>
            <person name="Nicholson A.C."/>
            <person name="Sammons S."/>
            <person name="Humrighouse B.W."/>
            <person name="Graziano J."/>
            <person name="Lasker B."/>
            <person name="Whitney A.M."/>
            <person name="Mcquiston J.R."/>
        </authorList>
    </citation>
    <scope>NUCLEOTIDE SEQUENCE [LARGE SCALE GENOMIC DNA]</scope>
    <source>
        <strain evidence="9 10">H1892</strain>
    </source>
</reference>
<dbReference type="Pfam" id="PF06253">
    <property type="entry name" value="MTTB"/>
    <property type="match status" value="1"/>
</dbReference>
<dbReference type="PANTHER" id="PTHR43434">
    <property type="entry name" value="PHOSPHOGLYCOLATE PHOSPHATASE"/>
    <property type="match status" value="1"/>
</dbReference>
<dbReference type="InterPro" id="IPR023198">
    <property type="entry name" value="PGP-like_dom2"/>
</dbReference>
<dbReference type="EC" id="3.1.3.18" evidence="5"/>
<evidence type="ECO:0000256" key="7">
    <source>
        <dbReference type="ARBA" id="ARBA00022679"/>
    </source>
</evidence>